<feature type="binding site" evidence="5">
    <location>
        <position position="77"/>
    </location>
    <ligand>
        <name>substrate</name>
    </ligand>
</feature>
<evidence type="ECO:0000256" key="5">
    <source>
        <dbReference type="HAMAP-Rule" id="MF_01678"/>
    </source>
</evidence>
<feature type="binding site" evidence="5">
    <location>
        <begin position="41"/>
        <end position="43"/>
    </location>
    <ligand>
        <name>substrate</name>
    </ligand>
</feature>
<comment type="catalytic activity">
    <reaction evidence="2">
        <text>5-deoxy-alpha-D-ribose 1-phosphate = 5-deoxy-D-ribulose 1-phosphate</text>
        <dbReference type="Rhea" id="RHEA:61296"/>
        <dbReference type="ChEBI" id="CHEBI:58749"/>
        <dbReference type="ChEBI" id="CHEBI:144504"/>
    </reaction>
    <physiologicalReaction direction="left-to-right" evidence="2">
        <dbReference type="Rhea" id="RHEA:61297"/>
    </physiologicalReaction>
</comment>
<dbReference type="HAMAP" id="MF_01678">
    <property type="entry name" value="Salvage_MtnA"/>
    <property type="match status" value="1"/>
</dbReference>
<dbReference type="InterPro" id="IPR042529">
    <property type="entry name" value="IF_2B-like_C"/>
</dbReference>
<keyword evidence="7" id="KW-1185">Reference proteome</keyword>
<evidence type="ECO:0000313" key="7">
    <source>
        <dbReference type="Proteomes" id="UP000569732"/>
    </source>
</evidence>
<dbReference type="PANTHER" id="PTHR43475:SF1">
    <property type="entry name" value="METHYLTHIORIBOSE-1-PHOSPHATE ISOMERASE"/>
    <property type="match status" value="1"/>
</dbReference>
<comment type="similarity">
    <text evidence="5">Belongs to the EIF-2B alpha/beta/delta subunits family. MtnA subfamily.</text>
</comment>
<dbReference type="FunFam" id="3.40.50.10470:FF:000006">
    <property type="entry name" value="Methylthioribose-1-phosphate isomerase"/>
    <property type="match status" value="1"/>
</dbReference>
<comment type="catalytic activity">
    <reaction evidence="3">
        <text>5-(methylsulfanyl)-alpha-D-ribose 1-phosphate = 5-(methylsulfanyl)-D-ribulose 1-phosphate</text>
        <dbReference type="Rhea" id="RHEA:19989"/>
        <dbReference type="ChEBI" id="CHEBI:58533"/>
        <dbReference type="ChEBI" id="CHEBI:58548"/>
        <dbReference type="EC" id="5.3.1.23"/>
    </reaction>
    <physiologicalReaction direction="left-to-right" evidence="3">
        <dbReference type="Rhea" id="RHEA:19990"/>
    </physiologicalReaction>
</comment>
<evidence type="ECO:0000256" key="2">
    <source>
        <dbReference type="ARBA" id="ARBA00050906"/>
    </source>
</evidence>
<dbReference type="InterPro" id="IPR000649">
    <property type="entry name" value="IF-2B-related"/>
</dbReference>
<dbReference type="EC" id="5.3.1.23" evidence="5"/>
<keyword evidence="1 5" id="KW-0413">Isomerase</keyword>
<comment type="function">
    <text evidence="4">Catalyzes the interconversion of methylthioribose-1-phosphate (MTR-1-P) into methylthioribulose-1-phosphate (MTRu-1-P). Also catalyzes the interconversion of 5-deoxyribose 1-phosphate and 5-deoxyribulose 1-phosphate. Part of a bifunctional DHAP-shunt salvage pathway for SAM by-products.</text>
</comment>
<dbReference type="NCBIfam" id="TIGR00512">
    <property type="entry name" value="salvage_mtnA"/>
    <property type="match status" value="1"/>
</dbReference>
<accession>A0A853IIY2</accession>
<dbReference type="Pfam" id="PF01008">
    <property type="entry name" value="IF-2B"/>
    <property type="match status" value="1"/>
</dbReference>
<protein>
    <recommendedName>
        <fullName evidence="5">Methylthioribose-1-phosphate isomerase</fullName>
        <shortName evidence="5">M1Pi</shortName>
        <shortName evidence="5">MTR-1-P isomerase</shortName>
        <ecNumber evidence="5">5.3.1.23</ecNumber>
    </recommendedName>
    <alternativeName>
        <fullName evidence="5">S-methyl-5-thioribose-1-phosphate isomerase</fullName>
    </alternativeName>
</protein>
<evidence type="ECO:0000256" key="4">
    <source>
        <dbReference type="ARBA" id="ARBA00058145"/>
    </source>
</evidence>
<feature type="active site" description="Proton donor" evidence="5">
    <location>
        <position position="225"/>
    </location>
</feature>
<dbReference type="PANTHER" id="PTHR43475">
    <property type="entry name" value="METHYLTHIORIBOSE-1-PHOSPHATE ISOMERASE"/>
    <property type="match status" value="1"/>
</dbReference>
<dbReference type="GO" id="GO:0019509">
    <property type="term" value="P:L-methionine salvage from methylthioadenosine"/>
    <property type="evidence" value="ECO:0007669"/>
    <property type="project" value="UniProtKB-UniRule"/>
</dbReference>
<keyword evidence="5" id="KW-0486">Methionine biosynthesis</keyword>
<name>A0A853IIY2_9GAMM</name>
<dbReference type="NCBIfam" id="TIGR00524">
    <property type="entry name" value="eIF-2B_rel"/>
    <property type="match status" value="1"/>
</dbReference>
<evidence type="ECO:0000313" key="6">
    <source>
        <dbReference type="EMBL" id="NYZ67596.1"/>
    </source>
</evidence>
<dbReference type="UniPathway" id="UPA00904">
    <property type="reaction ID" value="UER00874"/>
</dbReference>
<feature type="binding site" evidence="5">
    <location>
        <begin position="235"/>
        <end position="236"/>
    </location>
    <ligand>
        <name>substrate</name>
    </ligand>
</feature>
<dbReference type="InterPro" id="IPR027363">
    <property type="entry name" value="M1Pi_N"/>
</dbReference>
<dbReference type="InterPro" id="IPR011559">
    <property type="entry name" value="Initiation_fac_2B_a/b/d"/>
</dbReference>
<dbReference type="AlphaFoldDB" id="A0A853IIY2"/>
<dbReference type="FunFam" id="1.20.120.420:FF:000003">
    <property type="entry name" value="Methylthioribose-1-phosphate isomerase"/>
    <property type="match status" value="1"/>
</dbReference>
<proteinExistence type="inferred from homology"/>
<feature type="binding site" evidence="5">
    <location>
        <position position="184"/>
    </location>
    <ligand>
        <name>substrate</name>
    </ligand>
</feature>
<dbReference type="Proteomes" id="UP000569732">
    <property type="component" value="Unassembled WGS sequence"/>
</dbReference>
<dbReference type="Gene3D" id="3.40.50.10470">
    <property type="entry name" value="Translation initiation factor eif-2b, domain 2"/>
    <property type="match status" value="1"/>
</dbReference>
<comment type="caution">
    <text evidence="6">The sequence shown here is derived from an EMBL/GenBank/DDBJ whole genome shotgun (WGS) entry which is preliminary data.</text>
</comment>
<feature type="site" description="Transition state stabilizer" evidence="5">
    <location>
        <position position="145"/>
    </location>
</feature>
<dbReference type="EMBL" id="JACCKB010000027">
    <property type="protein sequence ID" value="NYZ67596.1"/>
    <property type="molecule type" value="Genomic_DNA"/>
</dbReference>
<dbReference type="NCBIfam" id="NF004326">
    <property type="entry name" value="PRK05720.1"/>
    <property type="match status" value="1"/>
</dbReference>
<gene>
    <name evidence="5 6" type="primary">mtnA</name>
    <name evidence="6" type="ORF">H0A36_16410</name>
</gene>
<reference evidence="6 7" key="1">
    <citation type="submission" date="2020-07" db="EMBL/GenBank/DDBJ databases">
        <title>Endozoicomonas sp. nov., isolated from sediment.</title>
        <authorList>
            <person name="Gu T."/>
        </authorList>
    </citation>
    <scope>NUCLEOTIDE SEQUENCE [LARGE SCALE GENOMIC DNA]</scope>
    <source>
        <strain evidence="6 7">SM1973</strain>
    </source>
</reference>
<dbReference type="InterPro" id="IPR005251">
    <property type="entry name" value="IF-M1Pi"/>
</dbReference>
<comment type="pathway">
    <text evidence="5">Amino-acid biosynthesis; L-methionine biosynthesis via salvage pathway; L-methionine from S-methyl-5-thio-alpha-D-ribose 1-phosphate: step 1/6.</text>
</comment>
<dbReference type="GO" id="GO:0046523">
    <property type="term" value="F:S-methyl-5-thioribose-1-phosphate isomerase activity"/>
    <property type="evidence" value="ECO:0007669"/>
    <property type="project" value="UniProtKB-UniRule"/>
</dbReference>
<sequence>MKWCGDHLQLLDQRKLPVQQQYFLCYQVADVIDAIKLMVVRGAPAIGITAAYGAVLAAKQHDTAELLNTLDSLAQARPTAVNLHWAVKRMKKRVIHHQEGQLDECLLAEANEIFQQEIVANQQMAAYGAELIAQSNAPCNILTHCNTGRLATGGSGTALGVICRAYQQGLISQLFVDETRPWLQGSRLTCWELQQADIPFQLNVDGAAAHLIKTEKVSWVIVGADRITANGDVANKIGTYSLAVLARYHQAKLMVVAPLSTCDLSMASGSDIPLEHREATELCYLAERQLAPDNVAVNNPVFDITPAELVDFIVTERGIVANPTAEKLKNLFEACAV</sequence>
<organism evidence="6 7">
    <name type="scientific">Spartinivicinus marinus</name>
    <dbReference type="NCBI Taxonomy" id="2994442"/>
    <lineage>
        <taxon>Bacteria</taxon>
        <taxon>Pseudomonadati</taxon>
        <taxon>Pseudomonadota</taxon>
        <taxon>Gammaproteobacteria</taxon>
        <taxon>Oceanospirillales</taxon>
        <taxon>Zooshikellaceae</taxon>
        <taxon>Spartinivicinus</taxon>
    </lineage>
</organism>
<evidence type="ECO:0000256" key="1">
    <source>
        <dbReference type="ARBA" id="ARBA00023235"/>
    </source>
</evidence>
<keyword evidence="5" id="KW-0028">Amino-acid biosynthesis</keyword>
<dbReference type="Gene3D" id="1.20.120.420">
    <property type="entry name" value="translation initiation factor eif-2b, domain 1"/>
    <property type="match status" value="1"/>
</dbReference>
<dbReference type="InterPro" id="IPR037171">
    <property type="entry name" value="NagB/RpiA_transferase-like"/>
</dbReference>
<dbReference type="SUPFAM" id="SSF100950">
    <property type="entry name" value="NagB/RpiA/CoA transferase-like"/>
    <property type="match status" value="1"/>
</dbReference>
<evidence type="ECO:0000256" key="3">
    <source>
        <dbReference type="ARBA" id="ARBA00051169"/>
    </source>
</evidence>